<comment type="caution">
    <text evidence="2">The sequence shown here is derived from an EMBL/GenBank/DDBJ whole genome shotgun (WGS) entry which is preliminary data.</text>
</comment>
<organism evidence="2 3">
    <name type="scientific">Symbiodinium natans</name>
    <dbReference type="NCBI Taxonomy" id="878477"/>
    <lineage>
        <taxon>Eukaryota</taxon>
        <taxon>Sar</taxon>
        <taxon>Alveolata</taxon>
        <taxon>Dinophyceae</taxon>
        <taxon>Suessiales</taxon>
        <taxon>Symbiodiniaceae</taxon>
        <taxon>Symbiodinium</taxon>
    </lineage>
</organism>
<name>A0A812J9S5_9DINO</name>
<evidence type="ECO:0000256" key="1">
    <source>
        <dbReference type="SAM" id="SignalP"/>
    </source>
</evidence>
<keyword evidence="1" id="KW-0732">Signal</keyword>
<gene>
    <name evidence="2" type="ORF">SNAT2548_LOCUS6253</name>
</gene>
<proteinExistence type="predicted"/>
<reference evidence="2" key="1">
    <citation type="submission" date="2021-02" db="EMBL/GenBank/DDBJ databases">
        <authorList>
            <person name="Dougan E. K."/>
            <person name="Rhodes N."/>
            <person name="Thang M."/>
            <person name="Chan C."/>
        </authorList>
    </citation>
    <scope>NUCLEOTIDE SEQUENCE</scope>
</reference>
<evidence type="ECO:0000313" key="3">
    <source>
        <dbReference type="Proteomes" id="UP000604046"/>
    </source>
</evidence>
<evidence type="ECO:0000313" key="2">
    <source>
        <dbReference type="EMBL" id="CAE7203625.1"/>
    </source>
</evidence>
<feature type="signal peptide" evidence="1">
    <location>
        <begin position="1"/>
        <end position="20"/>
    </location>
</feature>
<protein>
    <submittedName>
        <fullName evidence="2">Uncharacterized protein</fullName>
    </submittedName>
</protein>
<sequence length="362" mass="39204">MTFACHRFLRLLLRATRALSRVNMPTPTTPSSRRMCVFVDAPIAVIHVQMHVARVFALLIAPADVVHVMSAWQMPLLRPLCSRPAPVDGRVVRVLLPLPVEQASVLPTASARVVLAHKGPRAIAARRCPRLHQPKRAAVMIATLKLDPIVLQATVRSIVIAEAAHAGHGCTLSLRNLLIVTHRRVDACVAMTTVGCWSSRTAEQDFVRSTVLGMLAQVALVAMPLSHVVAGVMAVPGLLRTLVGPATVKHTVSVLGAAVSRTVVLGTRGPPPLSRKMCRETGAALVVFVNTAGAALSEFGAFELQPTVVAERKRVPLPEQLYQLISHTCMMGLKVFMAVRLVSLSMGRHPRRQFRSTLPHHV</sequence>
<dbReference type="AlphaFoldDB" id="A0A812J9S5"/>
<feature type="chain" id="PRO_5032906667" evidence="1">
    <location>
        <begin position="21"/>
        <end position="362"/>
    </location>
</feature>
<keyword evidence="3" id="KW-1185">Reference proteome</keyword>
<accession>A0A812J9S5</accession>
<dbReference type="EMBL" id="CAJNDS010000413">
    <property type="protein sequence ID" value="CAE7203625.1"/>
    <property type="molecule type" value="Genomic_DNA"/>
</dbReference>
<dbReference type="Proteomes" id="UP000604046">
    <property type="component" value="Unassembled WGS sequence"/>
</dbReference>